<evidence type="ECO:0000313" key="3">
    <source>
        <dbReference type="Proteomes" id="UP000306102"/>
    </source>
</evidence>
<keyword evidence="1" id="KW-0663">Pyridoxal phosphate</keyword>
<dbReference type="Gene3D" id="3.20.20.10">
    <property type="entry name" value="Alanine racemase"/>
    <property type="match status" value="1"/>
</dbReference>
<protein>
    <submittedName>
        <fullName evidence="2">Uncharacterized protein</fullName>
    </submittedName>
</protein>
<dbReference type="STRING" id="542762.A0A4S4EB75"/>
<comment type="caution">
    <text evidence="2">The sequence shown here is derived from an EMBL/GenBank/DDBJ whole genome shotgun (WGS) entry which is preliminary data.</text>
</comment>
<dbReference type="PANTHER" id="PTHR10146">
    <property type="entry name" value="PROLINE SYNTHETASE CO-TRANSCRIBED BACTERIAL HOMOLOG PROTEIN"/>
    <property type="match status" value="1"/>
</dbReference>
<dbReference type="GO" id="GO:0030170">
    <property type="term" value="F:pyridoxal phosphate binding"/>
    <property type="evidence" value="ECO:0007669"/>
    <property type="project" value="InterPro"/>
</dbReference>
<name>A0A4S4EB75_CAMSN</name>
<dbReference type="InterPro" id="IPR029066">
    <property type="entry name" value="PLP-binding_barrel"/>
</dbReference>
<proteinExistence type="predicted"/>
<evidence type="ECO:0000313" key="2">
    <source>
        <dbReference type="EMBL" id="THG12826.1"/>
    </source>
</evidence>
<dbReference type="InterPro" id="IPR011078">
    <property type="entry name" value="PyrdxlP_homeostasis"/>
</dbReference>
<sequence>MVMMAATAMEGAASTALRAVLHRVRQATERSGRIADDVRVVAVSKTKPISLIRQVYDSGHHCFGENYVQEIIEKAPQAALFERAFGELPVANWLEYHWMLERYWRATEYECLTELLFGERQNGISLAGTLLAVSPVSPVMALIGTTQAVAKELLNSILDAVVRIFEKHVIVGELLESKSSQQSDMNTPKSMAEINWNPDSDASHDTGGYSIGFSLTVLAIVFLI</sequence>
<dbReference type="Proteomes" id="UP000306102">
    <property type="component" value="Unassembled WGS sequence"/>
</dbReference>
<dbReference type="SUPFAM" id="SSF51419">
    <property type="entry name" value="PLP-binding barrel"/>
    <property type="match status" value="1"/>
</dbReference>
<keyword evidence="3" id="KW-1185">Reference proteome</keyword>
<reference evidence="2 3" key="1">
    <citation type="journal article" date="2018" name="Proc. Natl. Acad. Sci. U.S.A.">
        <title>Draft genome sequence of Camellia sinensis var. sinensis provides insights into the evolution of the tea genome and tea quality.</title>
        <authorList>
            <person name="Wei C."/>
            <person name="Yang H."/>
            <person name="Wang S."/>
            <person name="Zhao J."/>
            <person name="Liu C."/>
            <person name="Gao L."/>
            <person name="Xia E."/>
            <person name="Lu Y."/>
            <person name="Tai Y."/>
            <person name="She G."/>
            <person name="Sun J."/>
            <person name="Cao H."/>
            <person name="Tong W."/>
            <person name="Gao Q."/>
            <person name="Li Y."/>
            <person name="Deng W."/>
            <person name="Jiang X."/>
            <person name="Wang W."/>
            <person name="Chen Q."/>
            <person name="Zhang S."/>
            <person name="Li H."/>
            <person name="Wu J."/>
            <person name="Wang P."/>
            <person name="Li P."/>
            <person name="Shi C."/>
            <person name="Zheng F."/>
            <person name="Jian J."/>
            <person name="Huang B."/>
            <person name="Shan D."/>
            <person name="Shi M."/>
            <person name="Fang C."/>
            <person name="Yue Y."/>
            <person name="Li F."/>
            <person name="Li D."/>
            <person name="Wei S."/>
            <person name="Han B."/>
            <person name="Jiang C."/>
            <person name="Yin Y."/>
            <person name="Xia T."/>
            <person name="Zhang Z."/>
            <person name="Bennetzen J.L."/>
            <person name="Zhao S."/>
            <person name="Wan X."/>
        </authorList>
    </citation>
    <scope>NUCLEOTIDE SEQUENCE [LARGE SCALE GENOMIC DNA]</scope>
    <source>
        <strain evidence="3">cv. Shuchazao</strain>
        <tissue evidence="2">Leaf</tissue>
    </source>
</reference>
<dbReference type="AlphaFoldDB" id="A0A4S4EB75"/>
<accession>A0A4S4EB75</accession>
<organism evidence="2 3">
    <name type="scientific">Camellia sinensis var. sinensis</name>
    <name type="common">China tea</name>
    <dbReference type="NCBI Taxonomy" id="542762"/>
    <lineage>
        <taxon>Eukaryota</taxon>
        <taxon>Viridiplantae</taxon>
        <taxon>Streptophyta</taxon>
        <taxon>Embryophyta</taxon>
        <taxon>Tracheophyta</taxon>
        <taxon>Spermatophyta</taxon>
        <taxon>Magnoliopsida</taxon>
        <taxon>eudicotyledons</taxon>
        <taxon>Gunneridae</taxon>
        <taxon>Pentapetalae</taxon>
        <taxon>asterids</taxon>
        <taxon>Ericales</taxon>
        <taxon>Theaceae</taxon>
        <taxon>Camellia</taxon>
    </lineage>
</organism>
<gene>
    <name evidence="2" type="ORF">TEA_016156</name>
</gene>
<dbReference type="EMBL" id="SDRB02006323">
    <property type="protein sequence ID" value="THG12826.1"/>
    <property type="molecule type" value="Genomic_DNA"/>
</dbReference>
<evidence type="ECO:0000256" key="1">
    <source>
        <dbReference type="ARBA" id="ARBA00022898"/>
    </source>
</evidence>
<dbReference type="PANTHER" id="PTHR10146:SF14">
    <property type="entry name" value="PYRIDOXAL PHOSPHATE HOMEOSTASIS PROTEIN"/>
    <property type="match status" value="1"/>
</dbReference>